<evidence type="ECO:0000313" key="1">
    <source>
        <dbReference type="EMBL" id="MET4538553.1"/>
    </source>
</evidence>
<proteinExistence type="predicted"/>
<reference evidence="1 2" key="1">
    <citation type="submission" date="2024-06" db="EMBL/GenBank/DDBJ databases">
        <title>Sorghum-associated microbial communities from plants grown in Nebraska, USA.</title>
        <authorList>
            <person name="Schachtman D."/>
        </authorList>
    </citation>
    <scope>NUCLEOTIDE SEQUENCE [LARGE SCALE GENOMIC DNA]</scope>
    <source>
        <strain evidence="1 2">3552</strain>
    </source>
</reference>
<accession>A0ABV2P1B3</accession>
<organism evidence="1 2">
    <name type="scientific">Arthrobacter bambusae</name>
    <dbReference type="NCBI Taxonomy" id="1338426"/>
    <lineage>
        <taxon>Bacteria</taxon>
        <taxon>Bacillati</taxon>
        <taxon>Actinomycetota</taxon>
        <taxon>Actinomycetes</taxon>
        <taxon>Micrococcales</taxon>
        <taxon>Micrococcaceae</taxon>
        <taxon>Arthrobacter</taxon>
    </lineage>
</organism>
<protein>
    <submittedName>
        <fullName evidence="1">Uncharacterized protein</fullName>
    </submittedName>
</protein>
<name>A0ABV2P1B3_9MICC</name>
<evidence type="ECO:0000313" key="2">
    <source>
        <dbReference type="Proteomes" id="UP001549307"/>
    </source>
</evidence>
<keyword evidence="2" id="KW-1185">Reference proteome</keyword>
<dbReference type="RefSeq" id="WP_354226063.1">
    <property type="nucleotide sequence ID" value="NZ_JBEPSN010000001.1"/>
</dbReference>
<dbReference type="GeneID" id="92751285"/>
<comment type="caution">
    <text evidence="1">The sequence shown here is derived from an EMBL/GenBank/DDBJ whole genome shotgun (WGS) entry which is preliminary data.</text>
</comment>
<dbReference type="Proteomes" id="UP001549307">
    <property type="component" value="Unassembled WGS sequence"/>
</dbReference>
<sequence length="99" mass="11004">MRTQIPGPPLPPSALAVHRDDGYIQPAKLSDLDQGTLIRAIRDGAVCHAGPVTDISSEQGLLWIFDEQSRTRKIIETHEFTIVARLETDSTTEKPKEQQ</sequence>
<dbReference type="EMBL" id="JBEPSN010000001">
    <property type="protein sequence ID" value="MET4538553.1"/>
    <property type="molecule type" value="Genomic_DNA"/>
</dbReference>
<gene>
    <name evidence="1" type="ORF">ABIE37_000308</name>
</gene>